<organism evidence="1 2">
    <name type="scientific">Haloarcula argentinensis</name>
    <dbReference type="NCBI Taxonomy" id="43776"/>
    <lineage>
        <taxon>Archaea</taxon>
        <taxon>Methanobacteriati</taxon>
        <taxon>Methanobacteriota</taxon>
        <taxon>Stenosarchaea group</taxon>
        <taxon>Halobacteria</taxon>
        <taxon>Halobacteriales</taxon>
        <taxon>Haloarculaceae</taxon>
        <taxon>Haloarcula</taxon>
    </lineage>
</organism>
<keyword evidence="2" id="KW-1185">Reference proteome</keyword>
<comment type="caution">
    <text evidence="1">The sequence shown here is derived from an EMBL/GenBank/DDBJ whole genome shotgun (WGS) entry which is preliminary data.</text>
</comment>
<dbReference type="EMBL" id="JAMQCP010000007">
    <property type="protein sequence ID" value="MDS0256068.1"/>
    <property type="molecule type" value="Genomic_DNA"/>
</dbReference>
<dbReference type="Proteomes" id="UP001248536">
    <property type="component" value="Unassembled WGS sequence"/>
</dbReference>
<name>A0ABU2F659_HALAR</name>
<proteinExistence type="predicted"/>
<protein>
    <submittedName>
        <fullName evidence="1">Uncharacterized protein</fullName>
    </submittedName>
</protein>
<dbReference type="RefSeq" id="WP_311241417.1">
    <property type="nucleotide sequence ID" value="NZ_BAABDY010000009.1"/>
</dbReference>
<gene>
    <name evidence="1" type="ORF">NC662_20430</name>
</gene>
<evidence type="ECO:0000313" key="2">
    <source>
        <dbReference type="Proteomes" id="UP001248536"/>
    </source>
</evidence>
<sequence>MSSYRPVASKRQQSDFSERFAEDFDTAPLHNTVWTEIDEDAQLARFCDGAAAAEAAAEHREDRQGYDALAEKADKGWGRLRKAARERALEVVAEACATVIQDGDQWVNEGHWEQEVIDAAKREARDWLQCHTNEADRVGVLEVLADD</sequence>
<evidence type="ECO:0000313" key="1">
    <source>
        <dbReference type="EMBL" id="MDS0256068.1"/>
    </source>
</evidence>
<accession>A0ABU2F659</accession>
<reference evidence="1 2" key="1">
    <citation type="submission" date="2022-06" db="EMBL/GenBank/DDBJ databases">
        <title>Haloarcula sp. a new haloarchaeum isolate from saline soil.</title>
        <authorList>
            <person name="Strakova D."/>
            <person name="Galisteo C."/>
            <person name="Sanchez-Porro C."/>
            <person name="Ventosa A."/>
        </authorList>
    </citation>
    <scope>NUCLEOTIDE SEQUENCE [LARGE SCALE GENOMIC DNA]</scope>
    <source>
        <strain evidence="1 2">JCM 15760</strain>
    </source>
</reference>